<sequence length="229" mass="26051">MPAIFSNPTADSYPIQVVPNDSNLEINVYDLAASIPEYVWDALRQNPFLVPRLQSLMLAIQKFVPRSRVYSVFAPEPVAELFARLWSDSTGIWHYPEPYYAAQLSFCTQRSFKNRQATTMREGSHYNLRPAIPSDLLAVAKLCLEFSQGSEPFVLDWEGAVREAEMLIYNKQVWVHEIQGASDSSSSESRKVYHKVGFVGLNGSEESIEGVERWSEIGFDRTKVQLGHW</sequence>
<dbReference type="Proteomes" id="UP000772434">
    <property type="component" value="Unassembled WGS sequence"/>
</dbReference>
<accession>A0A9P5PSL4</accession>
<evidence type="ECO:0000313" key="1">
    <source>
        <dbReference type="EMBL" id="KAF9067345.1"/>
    </source>
</evidence>
<dbReference type="AlphaFoldDB" id="A0A9P5PSL4"/>
<proteinExistence type="predicted"/>
<dbReference type="EMBL" id="JADNRY010000075">
    <property type="protein sequence ID" value="KAF9067345.1"/>
    <property type="molecule type" value="Genomic_DNA"/>
</dbReference>
<protein>
    <submittedName>
        <fullName evidence="1">Uncharacterized protein</fullName>
    </submittedName>
</protein>
<comment type="caution">
    <text evidence="1">The sequence shown here is derived from an EMBL/GenBank/DDBJ whole genome shotgun (WGS) entry which is preliminary data.</text>
</comment>
<organism evidence="1 2">
    <name type="scientific">Rhodocollybia butyracea</name>
    <dbReference type="NCBI Taxonomy" id="206335"/>
    <lineage>
        <taxon>Eukaryota</taxon>
        <taxon>Fungi</taxon>
        <taxon>Dikarya</taxon>
        <taxon>Basidiomycota</taxon>
        <taxon>Agaricomycotina</taxon>
        <taxon>Agaricomycetes</taxon>
        <taxon>Agaricomycetidae</taxon>
        <taxon>Agaricales</taxon>
        <taxon>Marasmiineae</taxon>
        <taxon>Omphalotaceae</taxon>
        <taxon>Rhodocollybia</taxon>
    </lineage>
</organism>
<gene>
    <name evidence="1" type="ORF">BDP27DRAFT_1403911</name>
</gene>
<reference evidence="1" key="1">
    <citation type="submission" date="2020-11" db="EMBL/GenBank/DDBJ databases">
        <authorList>
            <consortium name="DOE Joint Genome Institute"/>
            <person name="Ahrendt S."/>
            <person name="Riley R."/>
            <person name="Andreopoulos W."/>
            <person name="Labutti K."/>
            <person name="Pangilinan J."/>
            <person name="Ruiz-Duenas F.J."/>
            <person name="Barrasa J.M."/>
            <person name="Sanchez-Garcia M."/>
            <person name="Camarero S."/>
            <person name="Miyauchi S."/>
            <person name="Serrano A."/>
            <person name="Linde D."/>
            <person name="Babiker R."/>
            <person name="Drula E."/>
            <person name="Ayuso-Fernandez I."/>
            <person name="Pacheco R."/>
            <person name="Padilla G."/>
            <person name="Ferreira P."/>
            <person name="Barriuso J."/>
            <person name="Kellner H."/>
            <person name="Castanera R."/>
            <person name="Alfaro M."/>
            <person name="Ramirez L."/>
            <person name="Pisabarro A.G."/>
            <person name="Kuo A."/>
            <person name="Tritt A."/>
            <person name="Lipzen A."/>
            <person name="He G."/>
            <person name="Yan M."/>
            <person name="Ng V."/>
            <person name="Cullen D."/>
            <person name="Martin F."/>
            <person name="Rosso M.-N."/>
            <person name="Henrissat B."/>
            <person name="Hibbett D."/>
            <person name="Martinez A.T."/>
            <person name="Grigoriev I.V."/>
        </authorList>
    </citation>
    <scope>NUCLEOTIDE SEQUENCE</scope>
    <source>
        <strain evidence="1">AH 40177</strain>
    </source>
</reference>
<name>A0A9P5PSL4_9AGAR</name>
<keyword evidence="2" id="KW-1185">Reference proteome</keyword>
<evidence type="ECO:0000313" key="2">
    <source>
        <dbReference type="Proteomes" id="UP000772434"/>
    </source>
</evidence>
<dbReference type="OrthoDB" id="5372118at2759"/>